<sequence length="24" mass="2895">QWAECDENNRPLQDVRILKARIVK</sequence>
<name>J9FH65_9ZZZZ</name>
<dbReference type="AlphaFoldDB" id="J9FH65"/>
<gene>
    <name evidence="1" type="ORF">EVA_17631</name>
</gene>
<comment type="caution">
    <text evidence="1">The sequence shown here is derived from an EMBL/GenBank/DDBJ whole genome shotgun (WGS) entry which is preliminary data.</text>
</comment>
<organism evidence="1">
    <name type="scientific">gut metagenome</name>
    <dbReference type="NCBI Taxonomy" id="749906"/>
    <lineage>
        <taxon>unclassified sequences</taxon>
        <taxon>metagenomes</taxon>
        <taxon>organismal metagenomes</taxon>
    </lineage>
</organism>
<protein>
    <submittedName>
        <fullName evidence="1">Uncharacterized protein</fullName>
    </submittedName>
</protein>
<proteinExistence type="predicted"/>
<dbReference type="EMBL" id="AMCI01006469">
    <property type="protein sequence ID" value="EJW94261.1"/>
    <property type="molecule type" value="Genomic_DNA"/>
</dbReference>
<evidence type="ECO:0000313" key="1">
    <source>
        <dbReference type="EMBL" id="EJW94261.1"/>
    </source>
</evidence>
<accession>J9FH65</accession>
<reference evidence="1" key="1">
    <citation type="journal article" date="2012" name="PLoS ONE">
        <title>Gene sets for utilization of primary and secondary nutrition supplies in the distal gut of endangered iberian lynx.</title>
        <authorList>
            <person name="Alcaide M."/>
            <person name="Messina E."/>
            <person name="Richter M."/>
            <person name="Bargiela R."/>
            <person name="Peplies J."/>
            <person name="Huws S.A."/>
            <person name="Newbold C.J."/>
            <person name="Golyshin P.N."/>
            <person name="Simon M.A."/>
            <person name="Lopez G."/>
            <person name="Yakimov M.M."/>
            <person name="Ferrer M."/>
        </authorList>
    </citation>
    <scope>NUCLEOTIDE SEQUENCE</scope>
</reference>
<feature type="non-terminal residue" evidence="1">
    <location>
        <position position="1"/>
    </location>
</feature>